<evidence type="ECO:0000256" key="5">
    <source>
        <dbReference type="ARBA" id="ARBA00047720"/>
    </source>
</evidence>
<dbReference type="PANTHER" id="PTHR11113">
    <property type="entry name" value="N-ACETYLGLUCOSAMINE-6-PHOSPHATE DEACETYLASE"/>
    <property type="match status" value="1"/>
</dbReference>
<feature type="domain" description="Amidohydrolase-related" evidence="7">
    <location>
        <begin position="50"/>
        <end position="330"/>
    </location>
</feature>
<dbReference type="InterPro" id="IPR011059">
    <property type="entry name" value="Metal-dep_hydrolase_composite"/>
</dbReference>
<gene>
    <name evidence="6 9" type="primary">ade</name>
    <name evidence="9" type="ORF">H8696_02680</name>
</gene>
<evidence type="ECO:0000313" key="9">
    <source>
        <dbReference type="EMBL" id="MBC8530748.1"/>
    </source>
</evidence>
<evidence type="ECO:0000256" key="3">
    <source>
        <dbReference type="ARBA" id="ARBA00022801"/>
    </source>
</evidence>
<evidence type="ECO:0000259" key="8">
    <source>
        <dbReference type="Pfam" id="PF13382"/>
    </source>
</evidence>
<protein>
    <recommendedName>
        <fullName evidence="2 6">Adenine deaminase</fullName>
        <shortName evidence="6">Adenase</shortName>
        <shortName evidence="6">Adenine aminase</shortName>
        <ecNumber evidence="2 6">3.5.4.2</ecNumber>
    </recommendedName>
</protein>
<dbReference type="Pfam" id="PF13382">
    <property type="entry name" value="Adenine_deam_C"/>
    <property type="match status" value="1"/>
</dbReference>
<comment type="similarity">
    <text evidence="1 6">Belongs to the metallo-dependent hydrolases superfamily. Adenine deaminase family.</text>
</comment>
<keyword evidence="10" id="KW-1185">Reference proteome</keyword>
<keyword evidence="4 6" id="KW-0464">Manganese</keyword>
<comment type="cofactor">
    <cofactor evidence="6">
        <name>Mn(2+)</name>
        <dbReference type="ChEBI" id="CHEBI:29035"/>
    </cofactor>
</comment>
<dbReference type="Proteomes" id="UP000623172">
    <property type="component" value="Unassembled WGS sequence"/>
</dbReference>
<dbReference type="RefSeq" id="WP_249314718.1">
    <property type="nucleotide sequence ID" value="NZ_JACRSR010000001.1"/>
</dbReference>
<dbReference type="GO" id="GO:0000034">
    <property type="term" value="F:adenine deaminase activity"/>
    <property type="evidence" value="ECO:0007669"/>
    <property type="project" value="UniProtKB-UniRule"/>
</dbReference>
<keyword evidence="3 6" id="KW-0378">Hydrolase</keyword>
<feature type="domain" description="Adenine deaminase C-terminal" evidence="8">
    <location>
        <begin position="400"/>
        <end position="538"/>
    </location>
</feature>
<dbReference type="SUPFAM" id="SSF51556">
    <property type="entry name" value="Metallo-dependent hydrolases"/>
    <property type="match status" value="1"/>
</dbReference>
<dbReference type="Gene3D" id="2.30.40.10">
    <property type="entry name" value="Urease, subunit C, domain 1"/>
    <property type="match status" value="1"/>
</dbReference>
<dbReference type="CDD" id="cd01295">
    <property type="entry name" value="AdeC"/>
    <property type="match status" value="1"/>
</dbReference>
<dbReference type="EMBL" id="JACRSR010000001">
    <property type="protein sequence ID" value="MBC8530748.1"/>
    <property type="molecule type" value="Genomic_DNA"/>
</dbReference>
<dbReference type="PANTHER" id="PTHR11113:SF2">
    <property type="entry name" value="ADENINE DEAMINASE"/>
    <property type="match status" value="1"/>
</dbReference>
<reference evidence="9" key="1">
    <citation type="submission" date="2020-08" db="EMBL/GenBank/DDBJ databases">
        <title>Genome public.</title>
        <authorList>
            <person name="Liu C."/>
            <person name="Sun Q."/>
        </authorList>
    </citation>
    <scope>NUCLEOTIDE SEQUENCE</scope>
    <source>
        <strain evidence="9">NSJ-53</strain>
    </source>
</reference>
<comment type="caution">
    <text evidence="9">The sequence shown here is derived from an EMBL/GenBank/DDBJ whole genome shotgun (WGS) entry which is preliminary data.</text>
</comment>
<evidence type="ECO:0000256" key="2">
    <source>
        <dbReference type="ARBA" id="ARBA00012782"/>
    </source>
</evidence>
<dbReference type="AlphaFoldDB" id="A0A926HP18"/>
<proteinExistence type="inferred from homology"/>
<dbReference type="InterPro" id="IPR006679">
    <property type="entry name" value="Adenine_deam"/>
</dbReference>
<dbReference type="InterPro" id="IPR006680">
    <property type="entry name" value="Amidohydro-rel"/>
</dbReference>
<evidence type="ECO:0000259" key="7">
    <source>
        <dbReference type="Pfam" id="PF01979"/>
    </source>
</evidence>
<comment type="catalytic activity">
    <reaction evidence="5 6">
        <text>adenine + H2O + H(+) = hypoxanthine + NH4(+)</text>
        <dbReference type="Rhea" id="RHEA:23688"/>
        <dbReference type="ChEBI" id="CHEBI:15377"/>
        <dbReference type="ChEBI" id="CHEBI:15378"/>
        <dbReference type="ChEBI" id="CHEBI:16708"/>
        <dbReference type="ChEBI" id="CHEBI:17368"/>
        <dbReference type="ChEBI" id="CHEBI:28938"/>
        <dbReference type="EC" id="3.5.4.2"/>
    </reaction>
</comment>
<organism evidence="9 10">
    <name type="scientific">Gehongia tenuis</name>
    <dbReference type="NCBI Taxonomy" id="2763655"/>
    <lineage>
        <taxon>Bacteria</taxon>
        <taxon>Bacillati</taxon>
        <taxon>Bacillota</taxon>
        <taxon>Clostridia</taxon>
        <taxon>Christensenellales</taxon>
        <taxon>Christensenellaceae</taxon>
        <taxon>Gehongia</taxon>
    </lineage>
</organism>
<dbReference type="GO" id="GO:0006146">
    <property type="term" value="P:adenine catabolic process"/>
    <property type="evidence" value="ECO:0007669"/>
    <property type="project" value="InterPro"/>
</dbReference>
<dbReference type="SUPFAM" id="SSF51338">
    <property type="entry name" value="Composite domain of metallo-dependent hydrolases"/>
    <property type="match status" value="1"/>
</dbReference>
<evidence type="ECO:0000313" key="10">
    <source>
        <dbReference type="Proteomes" id="UP000623172"/>
    </source>
</evidence>
<evidence type="ECO:0000256" key="6">
    <source>
        <dbReference type="HAMAP-Rule" id="MF_01518"/>
    </source>
</evidence>
<name>A0A926HP18_9FIRM</name>
<sequence length="539" mass="56906">MKKYDWVLKNGRYLAGDKLIWGEIALSGGRIAALSENLSGERELDLQGGIVVPTLIDGHIHLESAMVSPAEFARTVLPHGTGAVVADPHEIANVLGTKGLDYMLAATEGLPVDVYFMLPSCVPAAPGEENGATLTAADLRPYLDHPRVLGLGEVMDVGSVVKGDPDMLEKLADAKAAGKRIDGHAPGVTGEILAAYAAAGVTSDHECTNLAEAREKLDAGMWIMIREGTAARNMEALAGLMAEDPGRIMLVTDDKHPGDLIAGHLDANIRKAAALGADPARATALVTARPAEYFGLEHLGAIAPGREASFLITSDLAEMEVMEVWKRGRKVYDRQRGVLPFREPEIPAELCRRAENTFHLAPLTPADFDMSAEPEGPVIGLVPGEIITRKLPAAAKEARNALAVVERHKNTGHIGRAWITGYGLRRGAVATTVAHDSHNLIVAGASPEEMALAAETVRKSGGGLAVVAGERVLGHLALPVAGIMSRLTAAEAEAGLEALRHMARELGVSPDIDPFMTLAFVSLPVIPALRLTCGGLVEC</sequence>
<dbReference type="InterPro" id="IPR032466">
    <property type="entry name" value="Metal_Hydrolase"/>
</dbReference>
<dbReference type="Pfam" id="PF01979">
    <property type="entry name" value="Amidohydro_1"/>
    <property type="match status" value="1"/>
</dbReference>
<dbReference type="InterPro" id="IPR026912">
    <property type="entry name" value="Adenine_deam_C"/>
</dbReference>
<dbReference type="Gene3D" id="3.20.20.140">
    <property type="entry name" value="Metal-dependent hydrolases"/>
    <property type="match status" value="1"/>
</dbReference>
<accession>A0A926HP18</accession>
<dbReference type="NCBIfam" id="TIGR01178">
    <property type="entry name" value="ade"/>
    <property type="match status" value="1"/>
</dbReference>
<dbReference type="EC" id="3.5.4.2" evidence="2 6"/>
<evidence type="ECO:0000256" key="4">
    <source>
        <dbReference type="ARBA" id="ARBA00023211"/>
    </source>
</evidence>
<evidence type="ECO:0000256" key="1">
    <source>
        <dbReference type="ARBA" id="ARBA00006773"/>
    </source>
</evidence>
<dbReference type="HAMAP" id="MF_01518">
    <property type="entry name" value="Adenine_deamin"/>
    <property type="match status" value="1"/>
</dbReference>